<name>A0A1Z4KTU0_ANAVA</name>
<evidence type="ECO:0000256" key="4">
    <source>
        <dbReference type="PIRSR" id="PIRSR002825-1"/>
    </source>
</evidence>
<dbReference type="Proteomes" id="UP000217507">
    <property type="component" value="Chromosome"/>
</dbReference>
<proteinExistence type="inferred from homology"/>
<evidence type="ECO:0000313" key="5">
    <source>
        <dbReference type="EMBL" id="BAY72357.1"/>
    </source>
</evidence>
<dbReference type="InterPro" id="IPR026045">
    <property type="entry name" value="Ferric-bd"/>
</dbReference>
<feature type="binding site" evidence="4">
    <location>
        <position position="226"/>
    </location>
    <ligand>
        <name>Fe cation</name>
        <dbReference type="ChEBI" id="CHEBI:24875"/>
    </ligand>
</feature>
<keyword evidence="2" id="KW-0813">Transport</keyword>
<evidence type="ECO:0000256" key="3">
    <source>
        <dbReference type="ARBA" id="ARBA00022729"/>
    </source>
</evidence>
<evidence type="ECO:0000256" key="2">
    <source>
        <dbReference type="ARBA" id="ARBA00022496"/>
    </source>
</evidence>
<feature type="binding site" evidence="4">
    <location>
        <position position="225"/>
    </location>
    <ligand>
        <name>Fe cation</name>
        <dbReference type="ChEBI" id="CHEBI:24875"/>
    </ligand>
</feature>
<dbReference type="AlphaFoldDB" id="A0A1Z4KTU0"/>
<reference evidence="5 6" key="1">
    <citation type="submission" date="2017-06" db="EMBL/GenBank/DDBJ databases">
        <title>Genome sequencing of cyanobaciteial culture collection at National Institute for Environmental Studies (NIES).</title>
        <authorList>
            <person name="Hirose Y."/>
            <person name="Shimura Y."/>
            <person name="Fujisawa T."/>
            <person name="Nakamura Y."/>
            <person name="Kawachi M."/>
        </authorList>
    </citation>
    <scope>NUCLEOTIDE SEQUENCE [LARGE SCALE GENOMIC DNA]</scope>
    <source>
        <strain evidence="5 6">NIES-23</strain>
    </source>
</reference>
<keyword evidence="3" id="KW-0732">Signal</keyword>
<dbReference type="PANTHER" id="PTHR30006:SF15">
    <property type="entry name" value="IRON-UTILIZATION PERIPLASMIC PROTEIN"/>
    <property type="match status" value="1"/>
</dbReference>
<keyword evidence="4" id="KW-0408">Iron</keyword>
<keyword evidence="2" id="KW-0406">Ion transport</keyword>
<protein>
    <submittedName>
        <fullName evidence="5">ABC transporter, ferric iron-binding periplasmic protein</fullName>
    </submittedName>
</protein>
<gene>
    <name evidence="5" type="ORF">NIES23_51820</name>
</gene>
<dbReference type="GO" id="GO:0006826">
    <property type="term" value="P:iron ion transport"/>
    <property type="evidence" value="ECO:0007669"/>
    <property type="project" value="UniProtKB-KW"/>
</dbReference>
<dbReference type="Gene3D" id="3.40.190.10">
    <property type="entry name" value="Periplasmic binding protein-like II"/>
    <property type="match status" value="2"/>
</dbReference>
<comment type="similarity">
    <text evidence="1">Belongs to the bacterial solute-binding protein 1 family.</text>
</comment>
<dbReference type="Pfam" id="PF13343">
    <property type="entry name" value="SBP_bac_6"/>
    <property type="match status" value="1"/>
</dbReference>
<evidence type="ECO:0000313" key="6">
    <source>
        <dbReference type="Proteomes" id="UP000217507"/>
    </source>
</evidence>
<dbReference type="CDD" id="cd13543">
    <property type="entry name" value="PBP2_Fbp"/>
    <property type="match status" value="1"/>
</dbReference>
<organism evidence="5 6">
    <name type="scientific">Trichormus variabilis NIES-23</name>
    <dbReference type="NCBI Taxonomy" id="1973479"/>
    <lineage>
        <taxon>Bacteria</taxon>
        <taxon>Bacillati</taxon>
        <taxon>Cyanobacteriota</taxon>
        <taxon>Cyanophyceae</taxon>
        <taxon>Nostocales</taxon>
        <taxon>Nostocaceae</taxon>
        <taxon>Trichormus</taxon>
    </lineage>
</organism>
<accession>A0A1Z4KTU0</accession>
<dbReference type="PIRSF" id="PIRSF002825">
    <property type="entry name" value="CfbpA"/>
    <property type="match status" value="1"/>
</dbReference>
<keyword evidence="2" id="KW-0410">Iron transport</keyword>
<dbReference type="EMBL" id="AP018216">
    <property type="protein sequence ID" value="BAY72357.1"/>
    <property type="molecule type" value="Genomic_DNA"/>
</dbReference>
<dbReference type="PANTHER" id="PTHR30006">
    <property type="entry name" value="THIAMINE-BINDING PERIPLASMIC PROTEIN-RELATED"/>
    <property type="match status" value="1"/>
</dbReference>
<evidence type="ECO:0000256" key="1">
    <source>
        <dbReference type="ARBA" id="ARBA00008520"/>
    </source>
</evidence>
<dbReference type="SUPFAM" id="SSF53850">
    <property type="entry name" value="Periplasmic binding protein-like II"/>
    <property type="match status" value="1"/>
</dbReference>
<dbReference type="GO" id="GO:0046872">
    <property type="term" value="F:metal ion binding"/>
    <property type="evidence" value="ECO:0007669"/>
    <property type="project" value="UniProtKB-KW"/>
</dbReference>
<dbReference type="GO" id="GO:0030288">
    <property type="term" value="C:outer membrane-bounded periplasmic space"/>
    <property type="evidence" value="ECO:0007669"/>
    <property type="project" value="TreeGrafter"/>
</dbReference>
<keyword evidence="4" id="KW-0479">Metal-binding</keyword>
<sequence length="336" mass="36733">MVSHQVRQISSAITAIVLGLGLGIAVAATPKTLTVYSGRDEEIMRPLIERAKKDLGLNIEVRYGDSTELAIALIEEGKNSRADVFYAQDAGSLGAIGREGKAVKLPSQLLNKVDSRFRSPAGEWVGISGRARVIDYNTKLVKANELPKSVMQLSDRKWRGKVGWAPTNGSFLSFVTAMRLMEGDQKTLAWLKAMKANGAKAYPKNSAIVEALGRGEIALGLVNNYYLYRFTKKDPKFPVAIHHTKGDAGSLINVAGLAVLKTTDQQSDAEKFVAYMLKPETQKFITENFYEYPLVTGIPVAQKQLPLKQLQPPKLDLGKLSDLKGTMSLIQEAGLI</sequence>